<gene>
    <name evidence="5" type="primary">matK</name>
</gene>
<keyword evidence="5" id="KW-0934">Plastid</keyword>
<accession>A0A7U3VIE8</accession>
<dbReference type="AlphaFoldDB" id="A0A7U3VIE8"/>
<dbReference type="PANTHER" id="PTHR34811:SF1">
    <property type="entry name" value="MATURASE K"/>
    <property type="match status" value="1"/>
</dbReference>
<organism evidence="5">
    <name type="scientific">Selaginella pallidissima</name>
    <dbReference type="NCBI Taxonomy" id="1715389"/>
    <lineage>
        <taxon>Eukaryota</taxon>
        <taxon>Viridiplantae</taxon>
        <taxon>Streptophyta</taxon>
        <taxon>Embryophyta</taxon>
        <taxon>Tracheophyta</taxon>
        <taxon>Lycopodiopsida</taxon>
        <taxon>Selaginellales</taxon>
        <taxon>Selaginellaceae</taxon>
        <taxon>Selaginella</taxon>
    </lineage>
</organism>
<proteinExistence type="inferred from homology"/>
<dbReference type="Pfam" id="PF01824">
    <property type="entry name" value="MatK_N"/>
    <property type="match status" value="1"/>
</dbReference>
<keyword evidence="2" id="KW-0507">mRNA processing</keyword>
<dbReference type="EMBL" id="MK293728">
    <property type="protein sequence ID" value="QQP00370.1"/>
    <property type="molecule type" value="Genomic_DNA"/>
</dbReference>
<evidence type="ECO:0000313" key="5">
    <source>
        <dbReference type="EMBL" id="QQP00370.1"/>
    </source>
</evidence>
<dbReference type="PANTHER" id="PTHR34811">
    <property type="entry name" value="MATURASE K"/>
    <property type="match status" value="1"/>
</dbReference>
<feature type="domain" description="Maturase MatK N-terminal" evidence="4">
    <location>
        <begin position="19"/>
        <end position="331"/>
    </location>
</feature>
<feature type="region of interest" description="Disordered" evidence="3">
    <location>
        <begin position="24"/>
        <end position="58"/>
    </location>
</feature>
<geneLocation type="plastid" evidence="5"/>
<dbReference type="InterPro" id="IPR024942">
    <property type="entry name" value="Maturase_MatK_N"/>
</dbReference>
<comment type="similarity">
    <text evidence="1">Belongs to the intron maturase 2 family. MatK subfamily.</text>
</comment>
<evidence type="ECO:0000256" key="2">
    <source>
        <dbReference type="ARBA" id="ARBA00022664"/>
    </source>
</evidence>
<name>A0A7U3VIE8_9TRAC</name>
<feature type="region of interest" description="Disordered" evidence="3">
    <location>
        <begin position="184"/>
        <end position="213"/>
    </location>
</feature>
<evidence type="ECO:0000259" key="4">
    <source>
        <dbReference type="Pfam" id="PF01824"/>
    </source>
</evidence>
<dbReference type="GO" id="GO:0006397">
    <property type="term" value="P:mRNA processing"/>
    <property type="evidence" value="ECO:0007669"/>
    <property type="project" value="UniProtKB-KW"/>
</dbReference>
<reference evidence="5" key="1">
    <citation type="journal article" date="2021" name="Plant J.">
        <title>Distinctive evolutionary pattern of organelle genomes linked to the nuclear genome in Selaginellaceae.</title>
        <authorList>
            <person name="Kang J.-S."/>
            <person name="Zhang H.-R."/>
            <person name="Wang Y.-R."/>
            <person name="Liang S.-Q."/>
            <person name="Mao Z.-Y."/>
            <person name="Zhang X.-C."/>
            <person name="Xiang Q.-P."/>
        </authorList>
    </citation>
    <scope>NUCLEOTIDE SEQUENCE</scope>
    <source>
        <strain evidence="5">110-kb</strain>
    </source>
</reference>
<evidence type="ECO:0000256" key="1">
    <source>
        <dbReference type="ARBA" id="ARBA00006621"/>
    </source>
</evidence>
<protein>
    <submittedName>
        <fullName evidence="5">Maturase K</fullName>
    </submittedName>
</protein>
<evidence type="ECO:0000256" key="3">
    <source>
        <dbReference type="SAM" id="MobiDB-lite"/>
    </source>
</evidence>
<sequence length="553" mass="61598">MKAWASTGRELRIDNVWCQQRPLHPLPSRDDTHAIAFSPSSGKSDPEQEGITSPNKKHYGLATMKQPISGIRRQDASSTSCFADRDSGGVEGCRYRRSSHNYTNISLKSAVGDPLTMVPQMRRSVKERQPLLMHEWNIFRSIPSTFPLTEEGPPRCHRFLDTELSYSSHPETPIRIPRRRVRDAPLPHSPRITLHGHRNSGVPRRSAAPSPAETNGFIIPPWNHYMYEPECHLTRLREQAPHGRVPPREACAPNKVQSTRGVVGHIAKKLSCVVEPPLWIVILPPEGILPPPAGEPSIHYARCVNHFMIASKAATLAEKWKHNYPRFWRYHPSAGARGCMDQSFEDCSASLCHVSGTRPEIRKVRARMVGDPLPTGIPTEELLATTPTTHSIGLSAKDKSCSTAGRPMSRSARTILPRDDDVSNRSYRIPASIRYCGGCSKKRNGLYRMQHIPRSSCAKTSARKHGGTIRVARDEYGPPGVFRASPLRGGRALLLTGVRRQERTNWYSDMTRVDCFANHLRSEGSELLIPAASQFDLSKGLTRLDCPVVSSAG</sequence>
<dbReference type="GO" id="GO:0009507">
    <property type="term" value="C:chloroplast"/>
    <property type="evidence" value="ECO:0007669"/>
    <property type="project" value="InterPro"/>
</dbReference>
<dbReference type="InterPro" id="IPR002866">
    <property type="entry name" value="Maturase_MatK"/>
</dbReference>